<dbReference type="EMBL" id="MN740841">
    <property type="protein sequence ID" value="QHU14494.1"/>
    <property type="molecule type" value="Genomic_DNA"/>
</dbReference>
<dbReference type="InterPro" id="IPR007527">
    <property type="entry name" value="Znf_SWIM"/>
</dbReference>
<evidence type="ECO:0000259" key="2">
    <source>
        <dbReference type="PROSITE" id="PS50966"/>
    </source>
</evidence>
<accession>A0A6C0KE46</accession>
<feature type="region of interest" description="Disordered" evidence="1">
    <location>
        <begin position="38"/>
        <end position="68"/>
    </location>
</feature>
<evidence type="ECO:0000313" key="3">
    <source>
        <dbReference type="EMBL" id="QHU14494.1"/>
    </source>
</evidence>
<dbReference type="PROSITE" id="PS50966">
    <property type="entry name" value="ZF_SWIM"/>
    <property type="match status" value="1"/>
</dbReference>
<evidence type="ECO:0000256" key="1">
    <source>
        <dbReference type="SAM" id="MobiDB-lite"/>
    </source>
</evidence>
<protein>
    <recommendedName>
        <fullName evidence="2">SWIM-type domain-containing protein</fullName>
    </recommendedName>
</protein>
<proteinExistence type="predicted"/>
<feature type="domain" description="SWIM-type" evidence="2">
    <location>
        <begin position="88"/>
        <end position="126"/>
    </location>
</feature>
<sequence>MSQSKYYVTIKCTLGSKKAMLAQLYAQLEQVVEKDFPLTAQAPEENTAEKESQTEQVAPPRRGANMFGPTGKALATTHIWCSFKTNGYKVQFKDDKYTCSCPQFHGYCAPEGRHCMHIKGIVGAEV</sequence>
<name>A0A6C0KE46_9ZZZZ</name>
<dbReference type="GO" id="GO:0008270">
    <property type="term" value="F:zinc ion binding"/>
    <property type="evidence" value="ECO:0007669"/>
    <property type="project" value="InterPro"/>
</dbReference>
<dbReference type="AlphaFoldDB" id="A0A6C0KE46"/>
<reference evidence="3" key="1">
    <citation type="journal article" date="2020" name="Nature">
        <title>Giant virus diversity and host interactions through global metagenomics.</title>
        <authorList>
            <person name="Schulz F."/>
            <person name="Roux S."/>
            <person name="Paez-Espino D."/>
            <person name="Jungbluth S."/>
            <person name="Walsh D.A."/>
            <person name="Denef V.J."/>
            <person name="McMahon K.D."/>
            <person name="Konstantinidis K.T."/>
            <person name="Eloe-Fadrosh E.A."/>
            <person name="Kyrpides N.C."/>
            <person name="Woyke T."/>
        </authorList>
    </citation>
    <scope>NUCLEOTIDE SEQUENCE</scope>
    <source>
        <strain evidence="3">GVMAG-S-1102113-118</strain>
    </source>
</reference>
<organism evidence="3">
    <name type="scientific">viral metagenome</name>
    <dbReference type="NCBI Taxonomy" id="1070528"/>
    <lineage>
        <taxon>unclassified sequences</taxon>
        <taxon>metagenomes</taxon>
        <taxon>organismal metagenomes</taxon>
    </lineage>
</organism>